<dbReference type="PANTHER" id="PTHR47706">
    <property type="entry name" value="NMRA-LIKE FAMILY PROTEIN"/>
    <property type="match status" value="1"/>
</dbReference>
<evidence type="ECO:0000313" key="4">
    <source>
        <dbReference type="EMBL" id="KGT92251.1"/>
    </source>
</evidence>
<protein>
    <submittedName>
        <fullName evidence="4">2'-hydroxyisoflavone reductase</fullName>
    </submittedName>
</protein>
<reference evidence="4 5" key="1">
    <citation type="submission" date="2014-10" db="EMBL/GenBank/DDBJ databases">
        <title>Genome sequence of Erwinia typographi M043b.</title>
        <authorList>
            <person name="Chan K.-G."/>
            <person name="Tan W.-S."/>
        </authorList>
    </citation>
    <scope>NUCLEOTIDE SEQUENCE [LARGE SCALE GENOMIC DNA]</scope>
    <source>
        <strain evidence="4 5">M043b</strain>
    </source>
</reference>
<dbReference type="STRING" id="371042.NG99_14695"/>
<feature type="domain" description="NmrA-like" evidence="3">
    <location>
        <begin position="10"/>
        <end position="257"/>
    </location>
</feature>
<comment type="caution">
    <text evidence="4">The sequence shown here is derived from an EMBL/GenBank/DDBJ whole genome shotgun (WGS) entry which is preliminary data.</text>
</comment>
<sequence>MMNTPYHFHSILVLGAGELGLSVLRALSLQRPQQPETQISVLLKAGSVHSSSAEKLARLEELSALGVKPLTGDLHQQSIKELAELFRPFDAVINCSGFVGGAGTQLKITQAVLDAGIKRYFPWQFGVDYDVVGKGSGQQVWDEQLEVRHLLRAQHETEWVIVSTGLFTSYLFEPSFGVVDARTKTVFALGDWQNAVTVTTPEDIGRLTAKIFFHQPRLRNQAVYIAGDTLSWQRLAELMEQKWATPVTKTLLSVDKLREEAETRPDDAAAKYRLAFARKTGIAWDKSTSYNARQGIAVTDVEQWLAARTRSENR</sequence>
<evidence type="ECO:0000256" key="2">
    <source>
        <dbReference type="ARBA" id="ARBA00023002"/>
    </source>
</evidence>
<gene>
    <name evidence="4" type="ORF">NG99_14695</name>
</gene>
<dbReference type="InterPro" id="IPR051609">
    <property type="entry name" value="NmrA/Isoflavone_reductase-like"/>
</dbReference>
<keyword evidence="1" id="KW-0521">NADP</keyword>
<dbReference type="eggNOG" id="COG0702">
    <property type="taxonomic scope" value="Bacteria"/>
</dbReference>
<organism evidence="4 5">
    <name type="scientific">Erwinia typographi</name>
    <dbReference type="NCBI Taxonomy" id="371042"/>
    <lineage>
        <taxon>Bacteria</taxon>
        <taxon>Pseudomonadati</taxon>
        <taxon>Pseudomonadota</taxon>
        <taxon>Gammaproteobacteria</taxon>
        <taxon>Enterobacterales</taxon>
        <taxon>Erwiniaceae</taxon>
        <taxon>Erwinia</taxon>
    </lineage>
</organism>
<dbReference type="InterPro" id="IPR036291">
    <property type="entry name" value="NAD(P)-bd_dom_sf"/>
</dbReference>
<dbReference type="EMBL" id="JRUQ01000041">
    <property type="protein sequence ID" value="KGT92251.1"/>
    <property type="molecule type" value="Genomic_DNA"/>
</dbReference>
<evidence type="ECO:0000259" key="3">
    <source>
        <dbReference type="Pfam" id="PF05368"/>
    </source>
</evidence>
<dbReference type="OrthoDB" id="5540862at2"/>
<dbReference type="Gene3D" id="3.40.50.720">
    <property type="entry name" value="NAD(P)-binding Rossmann-like Domain"/>
    <property type="match status" value="1"/>
</dbReference>
<dbReference type="AlphaFoldDB" id="A0A0A3Z3N5"/>
<dbReference type="Gene3D" id="3.90.25.10">
    <property type="entry name" value="UDP-galactose 4-epimerase, domain 1"/>
    <property type="match status" value="1"/>
</dbReference>
<dbReference type="RefSeq" id="WP_034894306.1">
    <property type="nucleotide sequence ID" value="NZ_JRUQ01000041.1"/>
</dbReference>
<dbReference type="CDD" id="cd05259">
    <property type="entry name" value="PCBER_SDR_a"/>
    <property type="match status" value="1"/>
</dbReference>
<keyword evidence="5" id="KW-1185">Reference proteome</keyword>
<keyword evidence="2" id="KW-0560">Oxidoreductase</keyword>
<proteinExistence type="predicted"/>
<dbReference type="Proteomes" id="UP000030351">
    <property type="component" value="Unassembled WGS sequence"/>
</dbReference>
<dbReference type="InterPro" id="IPR008030">
    <property type="entry name" value="NmrA-like"/>
</dbReference>
<dbReference type="SUPFAM" id="SSF51735">
    <property type="entry name" value="NAD(P)-binding Rossmann-fold domains"/>
    <property type="match status" value="1"/>
</dbReference>
<evidence type="ECO:0000313" key="5">
    <source>
        <dbReference type="Proteomes" id="UP000030351"/>
    </source>
</evidence>
<dbReference type="InterPro" id="IPR045312">
    <property type="entry name" value="PCBER-like"/>
</dbReference>
<dbReference type="PANTHER" id="PTHR47706:SF6">
    <property type="entry name" value="NMRA-LIKE FAMILY PROTEIN (AFU_ORTHOLOGUE AFUA_6G00280)"/>
    <property type="match status" value="1"/>
</dbReference>
<evidence type="ECO:0000256" key="1">
    <source>
        <dbReference type="ARBA" id="ARBA00022857"/>
    </source>
</evidence>
<accession>A0A0A3Z3N5</accession>
<name>A0A0A3Z3N5_9GAMM</name>
<dbReference type="GO" id="GO:0016491">
    <property type="term" value="F:oxidoreductase activity"/>
    <property type="evidence" value="ECO:0007669"/>
    <property type="project" value="UniProtKB-KW"/>
</dbReference>
<dbReference type="Pfam" id="PF05368">
    <property type="entry name" value="NmrA"/>
    <property type="match status" value="1"/>
</dbReference>